<dbReference type="PANTHER" id="PTHR30419:SF8">
    <property type="entry name" value="NITROGEN ASSIMILATION TRANSCRIPTIONAL ACTIVATOR-RELATED"/>
    <property type="match status" value="1"/>
</dbReference>
<dbReference type="RefSeq" id="WP_185060170.1">
    <property type="nucleotide sequence ID" value="NZ_BAABJP010000024.1"/>
</dbReference>
<organism evidence="6 7">
    <name type="scientific">Pseudonocardia eucalypti</name>
    <dbReference type="NCBI Taxonomy" id="648755"/>
    <lineage>
        <taxon>Bacteria</taxon>
        <taxon>Bacillati</taxon>
        <taxon>Actinomycetota</taxon>
        <taxon>Actinomycetes</taxon>
        <taxon>Pseudonocardiales</taxon>
        <taxon>Pseudonocardiaceae</taxon>
        <taxon>Pseudonocardia</taxon>
    </lineage>
</organism>
<sequence>MAERLSAETLRYARAVARTGSFSAAAREQGVSQPALSNGIAKLEERLGERLFDRSPRGVTPTVFGGKILPLIERAIDGLDAVANEAHRLRESGERRIRMGVSPLINAQLVARAFSAVRDLSTPRELVLREADMADLQSGLLAGELDVILVPSVGPLRGLEHRIIDSEPIVVVGSGDRTPVELDQTVDNEFILVPDSCGLARFTAQLFDSHALRLRAYAGEAASYQVLEQWANLGLGAAMLPRSKLTSPDARHRALLDGGQQVEIFYEAAWHPHSPLATALSDLVDTLVET</sequence>
<keyword evidence="2" id="KW-0805">Transcription regulation</keyword>
<reference evidence="7" key="1">
    <citation type="journal article" date="2019" name="Int. J. Syst. Evol. Microbiol.">
        <title>The Global Catalogue of Microorganisms (GCM) 10K type strain sequencing project: providing services to taxonomists for standard genome sequencing and annotation.</title>
        <authorList>
            <consortium name="The Broad Institute Genomics Platform"/>
            <consortium name="The Broad Institute Genome Sequencing Center for Infectious Disease"/>
            <person name="Wu L."/>
            <person name="Ma J."/>
        </authorList>
    </citation>
    <scope>NUCLEOTIDE SEQUENCE [LARGE SCALE GENOMIC DNA]</scope>
    <source>
        <strain evidence="7">JCM 18303</strain>
    </source>
</reference>
<dbReference type="Proteomes" id="UP001428817">
    <property type="component" value="Unassembled WGS sequence"/>
</dbReference>
<proteinExistence type="inferred from homology"/>
<feature type="domain" description="HTH lysR-type" evidence="5">
    <location>
        <begin position="10"/>
        <end position="62"/>
    </location>
</feature>
<evidence type="ECO:0000259" key="5">
    <source>
        <dbReference type="PROSITE" id="PS50931"/>
    </source>
</evidence>
<accession>A0ABP9QHA5</accession>
<evidence type="ECO:0000256" key="1">
    <source>
        <dbReference type="ARBA" id="ARBA00009437"/>
    </source>
</evidence>
<dbReference type="SUPFAM" id="SSF46785">
    <property type="entry name" value="Winged helix' DNA-binding domain"/>
    <property type="match status" value="1"/>
</dbReference>
<dbReference type="PROSITE" id="PS50931">
    <property type="entry name" value="HTH_LYSR"/>
    <property type="match status" value="1"/>
</dbReference>
<dbReference type="InterPro" id="IPR000847">
    <property type="entry name" value="LysR_HTH_N"/>
</dbReference>
<comment type="caution">
    <text evidence="6">The sequence shown here is derived from an EMBL/GenBank/DDBJ whole genome shotgun (WGS) entry which is preliminary data.</text>
</comment>
<evidence type="ECO:0000256" key="2">
    <source>
        <dbReference type="ARBA" id="ARBA00023015"/>
    </source>
</evidence>
<dbReference type="Pfam" id="PF03466">
    <property type="entry name" value="LysR_substrate"/>
    <property type="match status" value="1"/>
</dbReference>
<dbReference type="InterPro" id="IPR050950">
    <property type="entry name" value="HTH-type_LysR_regulators"/>
</dbReference>
<dbReference type="PANTHER" id="PTHR30419">
    <property type="entry name" value="HTH-TYPE TRANSCRIPTIONAL REGULATOR YBHD"/>
    <property type="match status" value="1"/>
</dbReference>
<evidence type="ECO:0000256" key="4">
    <source>
        <dbReference type="ARBA" id="ARBA00023163"/>
    </source>
</evidence>
<dbReference type="InterPro" id="IPR036390">
    <property type="entry name" value="WH_DNA-bd_sf"/>
</dbReference>
<dbReference type="Pfam" id="PF00126">
    <property type="entry name" value="HTH_1"/>
    <property type="match status" value="1"/>
</dbReference>
<dbReference type="EMBL" id="BAABJP010000024">
    <property type="protein sequence ID" value="GAA5161943.1"/>
    <property type="molecule type" value="Genomic_DNA"/>
</dbReference>
<gene>
    <name evidence="6" type="ORF">GCM10023321_46900</name>
</gene>
<keyword evidence="7" id="KW-1185">Reference proteome</keyword>
<evidence type="ECO:0000256" key="3">
    <source>
        <dbReference type="ARBA" id="ARBA00023125"/>
    </source>
</evidence>
<dbReference type="InterPro" id="IPR005119">
    <property type="entry name" value="LysR_subst-bd"/>
</dbReference>
<protein>
    <submittedName>
        <fullName evidence="6">LysR family transcriptional regulator</fullName>
    </submittedName>
</protein>
<keyword evidence="4" id="KW-0804">Transcription</keyword>
<evidence type="ECO:0000313" key="6">
    <source>
        <dbReference type="EMBL" id="GAA5161943.1"/>
    </source>
</evidence>
<dbReference type="CDD" id="cd05466">
    <property type="entry name" value="PBP2_LTTR_substrate"/>
    <property type="match status" value="1"/>
</dbReference>
<name>A0ABP9QHA5_9PSEU</name>
<dbReference type="Gene3D" id="3.40.190.10">
    <property type="entry name" value="Periplasmic binding protein-like II"/>
    <property type="match status" value="2"/>
</dbReference>
<dbReference type="Gene3D" id="1.10.10.10">
    <property type="entry name" value="Winged helix-like DNA-binding domain superfamily/Winged helix DNA-binding domain"/>
    <property type="match status" value="1"/>
</dbReference>
<dbReference type="PRINTS" id="PR00039">
    <property type="entry name" value="HTHLYSR"/>
</dbReference>
<dbReference type="InterPro" id="IPR036388">
    <property type="entry name" value="WH-like_DNA-bd_sf"/>
</dbReference>
<comment type="similarity">
    <text evidence="1">Belongs to the LysR transcriptional regulatory family.</text>
</comment>
<dbReference type="SUPFAM" id="SSF53850">
    <property type="entry name" value="Periplasmic binding protein-like II"/>
    <property type="match status" value="1"/>
</dbReference>
<evidence type="ECO:0000313" key="7">
    <source>
        <dbReference type="Proteomes" id="UP001428817"/>
    </source>
</evidence>
<keyword evidence="3" id="KW-0238">DNA-binding</keyword>